<feature type="compositionally biased region" description="Basic residues" evidence="8">
    <location>
        <begin position="240"/>
        <end position="255"/>
    </location>
</feature>
<comment type="caution">
    <text evidence="12">The sequence shown here is derived from an EMBL/GenBank/DDBJ whole genome shotgun (WGS) entry which is preliminary data.</text>
</comment>
<dbReference type="Proteomes" id="UP001283361">
    <property type="component" value="Unassembled WGS sequence"/>
</dbReference>
<evidence type="ECO:0000313" key="12">
    <source>
        <dbReference type="EMBL" id="KAK3742581.1"/>
    </source>
</evidence>
<dbReference type="InterPro" id="IPR010439">
    <property type="entry name" value="MUN_dom"/>
</dbReference>
<dbReference type="AlphaFoldDB" id="A0AAE0YDY4"/>
<dbReference type="GO" id="GO:0055037">
    <property type="term" value="C:recycling endosome"/>
    <property type="evidence" value="ECO:0007669"/>
    <property type="project" value="UniProtKB-SubCell"/>
</dbReference>
<dbReference type="PRINTS" id="PR00360">
    <property type="entry name" value="C2DOMAIN"/>
</dbReference>
<evidence type="ECO:0000259" key="10">
    <source>
        <dbReference type="PROSITE" id="PS51258"/>
    </source>
</evidence>
<evidence type="ECO:0000256" key="1">
    <source>
        <dbReference type="ARBA" id="ARBA00004172"/>
    </source>
</evidence>
<evidence type="ECO:0000256" key="3">
    <source>
        <dbReference type="ARBA" id="ARBA00004603"/>
    </source>
</evidence>
<feature type="region of interest" description="Disordered" evidence="8">
    <location>
        <begin position="1"/>
        <end position="40"/>
    </location>
</feature>
<feature type="domain" description="C2" evidence="9">
    <location>
        <begin position="1080"/>
        <end position="1205"/>
    </location>
</feature>
<dbReference type="CDD" id="cd04009">
    <property type="entry name" value="C2B_Munc13-like"/>
    <property type="match status" value="1"/>
</dbReference>
<dbReference type="InterPro" id="IPR000008">
    <property type="entry name" value="C2_dom"/>
</dbReference>
<comment type="similarity">
    <text evidence="4">Belongs to the unc-13 family.</text>
</comment>
<dbReference type="PROSITE" id="PS51259">
    <property type="entry name" value="MHD2"/>
    <property type="match status" value="1"/>
</dbReference>
<dbReference type="EMBL" id="JAWDGP010006346">
    <property type="protein sequence ID" value="KAK3742581.1"/>
    <property type="molecule type" value="Genomic_DNA"/>
</dbReference>
<dbReference type="PANTHER" id="PTHR45999:SF4">
    <property type="entry name" value="UNC-13-4A, ISOFORM B"/>
    <property type="match status" value="1"/>
</dbReference>
<evidence type="ECO:0000256" key="6">
    <source>
        <dbReference type="ARBA" id="ARBA00022490"/>
    </source>
</evidence>
<evidence type="ECO:0000256" key="2">
    <source>
        <dbReference type="ARBA" id="ARBA00004496"/>
    </source>
</evidence>
<keyword evidence="6" id="KW-0963">Cytoplasm</keyword>
<dbReference type="SUPFAM" id="SSF49562">
    <property type="entry name" value="C2 domain (Calcium/lipid-binding domain, CaLB)"/>
    <property type="match status" value="2"/>
</dbReference>
<dbReference type="SMART" id="SM00239">
    <property type="entry name" value="C2"/>
    <property type="match status" value="2"/>
</dbReference>
<sequence>MLRRNNTEPKPSLSRGSAGGRSSSTSSSPSSSNGSPPVSGFKMLKMIKSYYQKSTSPRCRVQESDGSFFESYTALAWRQENKRLRAASEDDKECDRPPPVEIQYAIKPQAHTLSRKEFELLYIEVLYTIKHKIGTTSGGHSPYIQDLFQYAKEAFGVSPEDHARLLARATEEKPPIVILNVWVLEACGLEAKDADGYSDPYCMLGIMPGREAADDECLGTVSSDEELAASKVKDKDQRERRHSSTSKQKFSLRRKGNKNAVVKDLLPAKLIKTTQVRPNTLNPMWNEKFRFDLDDYHVDRLHLDIWDHDDEFSVVEAAKKLNEVSGFKGLGRFFKQVAQSARSKDDTSVDDFLGSVNIMLDDLPSTGVTQWYPLEGRSARSNVQGEIQLRLSLATREDRGIPEEDNWTDCRQHEDLMCIFIEYELRRYNEASYKWTGDLPQVAKTILHQHAIQGDITEVQQAVCRWQAYVRKHMEHPLSYELLHNLLLDLDRLYEDGSLSREEEEELAEAFNNFIDYSKSLLKKLREVYPPTNKTAFRRLHMMLSCLATIHKMAVFKKCCPFHRELHSEVLSLIKKSNVEWYDRVYSNCKAHAKSEEESLQGLIELCNQLNSDIYKAYHNYNSLFEEMTGVHYFQVTYKQMEKALSVDMKKGLEDELGEEVNQDTEKILKANDCLHEPSSLGPLLASSQPGALNLNTGLFELYMNLQEFSRYGRLLPHSDIKQLSILNYYHWFKCAVTKWLIIAHHRADRRIRKAVELEKVAHAEAAVKYSTSAVDVCCCFTQITEFWKQLAWPDRAGAYPFVYKLTEDICNGAKLYADLVHTKLTEKGYYDDEGQFDVTEELCITINNIEQVRRSLKPLPTLLDFNEIQQAVELARDEPLHHAHQKKGGGSNPQALGDAAIGLLGTASLQGIIKMADESMVNKIRQVVDRVADKMRPDIKKDVFHLNWAPESLPAEEAVGDLLEYLDSNLLTLNKNLLKTNFERILSSIWVEVLEEFREVLDTEEMRPPVFYQRMFQALSLLVDFLYANGNGLEMEAILIEPFENLRKELTMHKMDTLTLIETFYVEKNEQQTHTTSSDYGVLNVRAVYRFDSHTLFVEVLSAKDLIPLDANGLSDPYVLVSLGPDHVFPGISTQSTKIVKKTLNPMFDESFEFQVLPSQCTHHGATLIFTVMDHDLVFQNDFGGEAFLALADVHGVGGEEVSGYDALSIATLSLLLPKASDHGALDVLRRRTWDGVAQDFIKKRSKIEQQST</sequence>
<feature type="domain" description="C2" evidence="9">
    <location>
        <begin position="159"/>
        <end position="344"/>
    </location>
</feature>
<evidence type="ECO:0000256" key="7">
    <source>
        <dbReference type="ARBA" id="ARBA00022753"/>
    </source>
</evidence>
<dbReference type="InterPro" id="IPR035892">
    <property type="entry name" value="C2_domain_sf"/>
</dbReference>
<reference evidence="12" key="1">
    <citation type="journal article" date="2023" name="G3 (Bethesda)">
        <title>A reference genome for the long-term kleptoplast-retaining sea slug Elysia crispata morphotype clarki.</title>
        <authorList>
            <person name="Eastman K.E."/>
            <person name="Pendleton A.L."/>
            <person name="Shaikh M.A."/>
            <person name="Suttiyut T."/>
            <person name="Ogas R."/>
            <person name="Tomko P."/>
            <person name="Gavelis G."/>
            <person name="Widhalm J.R."/>
            <person name="Wisecaver J.H."/>
        </authorList>
    </citation>
    <scope>NUCLEOTIDE SEQUENCE</scope>
    <source>
        <strain evidence="12">ECLA1</strain>
    </source>
</reference>
<dbReference type="PROSITE" id="PS51258">
    <property type="entry name" value="MHD1"/>
    <property type="match status" value="1"/>
</dbReference>
<dbReference type="Gene3D" id="1.10.357.50">
    <property type="match status" value="1"/>
</dbReference>
<organism evidence="12 13">
    <name type="scientific">Elysia crispata</name>
    <name type="common">lettuce slug</name>
    <dbReference type="NCBI Taxonomy" id="231223"/>
    <lineage>
        <taxon>Eukaryota</taxon>
        <taxon>Metazoa</taxon>
        <taxon>Spiralia</taxon>
        <taxon>Lophotrochozoa</taxon>
        <taxon>Mollusca</taxon>
        <taxon>Gastropoda</taxon>
        <taxon>Heterobranchia</taxon>
        <taxon>Euthyneura</taxon>
        <taxon>Panpulmonata</taxon>
        <taxon>Sacoglossa</taxon>
        <taxon>Placobranchoidea</taxon>
        <taxon>Plakobranchidae</taxon>
        <taxon>Elysia</taxon>
    </lineage>
</organism>
<dbReference type="InterPro" id="IPR052095">
    <property type="entry name" value="UNC-13_domain"/>
</dbReference>
<proteinExistence type="inferred from homology"/>
<feature type="compositionally biased region" description="Low complexity" evidence="8">
    <location>
        <begin position="11"/>
        <end position="40"/>
    </location>
</feature>
<dbReference type="GO" id="GO:0006887">
    <property type="term" value="P:exocytosis"/>
    <property type="evidence" value="ECO:0007669"/>
    <property type="project" value="UniProtKB-KW"/>
</dbReference>
<evidence type="ECO:0000259" key="11">
    <source>
        <dbReference type="PROSITE" id="PS51259"/>
    </source>
</evidence>
<feature type="region of interest" description="Disordered" evidence="8">
    <location>
        <begin position="228"/>
        <end position="255"/>
    </location>
</feature>
<feature type="domain" description="MHD2" evidence="11">
    <location>
        <begin position="957"/>
        <end position="1065"/>
    </location>
</feature>
<dbReference type="Gene3D" id="1.20.58.1100">
    <property type="match status" value="1"/>
</dbReference>
<comment type="subcellular location">
    <subcellularLocation>
        <location evidence="2">Cytoplasm</location>
    </subcellularLocation>
    <subcellularLocation>
        <location evidence="3">Late endosome</location>
    </subcellularLocation>
    <subcellularLocation>
        <location evidence="1">Recycling endosome</location>
    </subcellularLocation>
</comment>
<evidence type="ECO:0000256" key="4">
    <source>
        <dbReference type="ARBA" id="ARBA00005823"/>
    </source>
</evidence>
<accession>A0AAE0YDY4</accession>
<evidence type="ECO:0000256" key="8">
    <source>
        <dbReference type="SAM" id="MobiDB-lite"/>
    </source>
</evidence>
<protein>
    <recommendedName>
        <fullName evidence="14">BAI1-associated protein 3</fullName>
    </recommendedName>
</protein>
<keyword evidence="7" id="KW-0967">Endosome</keyword>
<dbReference type="Gene3D" id="2.60.40.150">
    <property type="entry name" value="C2 domain"/>
    <property type="match status" value="2"/>
</dbReference>
<evidence type="ECO:0000259" key="9">
    <source>
        <dbReference type="PROSITE" id="PS50004"/>
    </source>
</evidence>
<dbReference type="GO" id="GO:0005770">
    <property type="term" value="C:late endosome"/>
    <property type="evidence" value="ECO:0007669"/>
    <property type="project" value="UniProtKB-SubCell"/>
</dbReference>
<dbReference type="GO" id="GO:0099503">
    <property type="term" value="C:secretory vesicle"/>
    <property type="evidence" value="ECO:0007669"/>
    <property type="project" value="TreeGrafter"/>
</dbReference>
<dbReference type="InterPro" id="IPR014770">
    <property type="entry name" value="Munc13_1"/>
</dbReference>
<dbReference type="CDD" id="cd08676">
    <property type="entry name" value="C2A_Munc13-like"/>
    <property type="match status" value="1"/>
</dbReference>
<gene>
    <name evidence="12" type="ORF">RRG08_023413</name>
</gene>
<dbReference type="Pfam" id="PF06292">
    <property type="entry name" value="MUN"/>
    <property type="match status" value="1"/>
</dbReference>
<keyword evidence="13" id="KW-1185">Reference proteome</keyword>
<dbReference type="PANTHER" id="PTHR45999">
    <property type="entry name" value="UNC-13-4A, ISOFORM B"/>
    <property type="match status" value="1"/>
</dbReference>
<dbReference type="PROSITE" id="PS50004">
    <property type="entry name" value="C2"/>
    <property type="match status" value="2"/>
</dbReference>
<keyword evidence="5" id="KW-0268">Exocytosis</keyword>
<dbReference type="InterPro" id="IPR014772">
    <property type="entry name" value="Munc13_dom-2"/>
</dbReference>
<dbReference type="Pfam" id="PF00168">
    <property type="entry name" value="C2"/>
    <property type="match status" value="3"/>
</dbReference>
<evidence type="ECO:0000313" key="13">
    <source>
        <dbReference type="Proteomes" id="UP001283361"/>
    </source>
</evidence>
<feature type="domain" description="MHD1" evidence="10">
    <location>
        <begin position="700"/>
        <end position="821"/>
    </location>
</feature>
<name>A0AAE0YDY4_9GAST</name>
<evidence type="ECO:0008006" key="14">
    <source>
        <dbReference type="Google" id="ProtNLM"/>
    </source>
</evidence>
<evidence type="ECO:0000256" key="5">
    <source>
        <dbReference type="ARBA" id="ARBA00022483"/>
    </source>
</evidence>